<protein>
    <submittedName>
        <fullName evidence="2">Class I SAM-dependent methyltransferase</fullName>
    </submittedName>
</protein>
<dbReference type="CDD" id="cd02440">
    <property type="entry name" value="AdoMet_MTases"/>
    <property type="match status" value="1"/>
</dbReference>
<keyword evidence="2" id="KW-0808">Transferase</keyword>
<dbReference type="RefSeq" id="WP_132596290.1">
    <property type="nucleotide sequence ID" value="NZ_SMKO01000040.1"/>
</dbReference>
<keyword evidence="3" id="KW-1185">Reference proteome</keyword>
<dbReference type="GO" id="GO:0008168">
    <property type="term" value="F:methyltransferase activity"/>
    <property type="evidence" value="ECO:0007669"/>
    <property type="project" value="UniProtKB-KW"/>
</dbReference>
<feature type="domain" description="Methyltransferase" evidence="1">
    <location>
        <begin position="54"/>
        <end position="144"/>
    </location>
</feature>
<gene>
    <name evidence="2" type="ORF">E1292_17625</name>
</gene>
<evidence type="ECO:0000313" key="2">
    <source>
        <dbReference type="EMBL" id="TDD05273.1"/>
    </source>
</evidence>
<dbReference type="Pfam" id="PF13649">
    <property type="entry name" value="Methyltransf_25"/>
    <property type="match status" value="1"/>
</dbReference>
<reference evidence="2 3" key="1">
    <citation type="submission" date="2019-03" db="EMBL/GenBank/DDBJ databases">
        <title>Draft genome sequences of novel Actinobacteria.</title>
        <authorList>
            <person name="Sahin N."/>
            <person name="Ay H."/>
            <person name="Saygin H."/>
        </authorList>
    </citation>
    <scope>NUCLEOTIDE SEQUENCE [LARGE SCALE GENOMIC DNA]</scope>
    <source>
        <strain evidence="2 3">KC310</strain>
    </source>
</reference>
<sequence>MTEPDYLRATRTSYDAMAVDYTDWIRGELAVKPLDRAMLAGFAELVLATGAGSVADVGCGPGRLTAHLHGLGLSVFGVDLSPQMIAVARRAYPGLRFEVGSMLALDVPDGALGGVVAWYSTIHIPQERLPDVLAEFHRVLAPGGHLLLAFQTGDGVSHWTQAAGHAISLEFHRRQPDHVADLLNQVGLVVRARLVREADDHDVYPEDTQQAFLLARKPADDARP</sequence>
<evidence type="ECO:0000313" key="3">
    <source>
        <dbReference type="Proteomes" id="UP000295258"/>
    </source>
</evidence>
<organism evidence="2 3">
    <name type="scientific">Nonomuraea deserti</name>
    <dbReference type="NCBI Taxonomy" id="1848322"/>
    <lineage>
        <taxon>Bacteria</taxon>
        <taxon>Bacillati</taxon>
        <taxon>Actinomycetota</taxon>
        <taxon>Actinomycetes</taxon>
        <taxon>Streptosporangiales</taxon>
        <taxon>Streptosporangiaceae</taxon>
        <taxon>Nonomuraea</taxon>
    </lineage>
</organism>
<dbReference type="InterPro" id="IPR029063">
    <property type="entry name" value="SAM-dependent_MTases_sf"/>
</dbReference>
<evidence type="ECO:0000259" key="1">
    <source>
        <dbReference type="Pfam" id="PF13649"/>
    </source>
</evidence>
<comment type="caution">
    <text evidence="2">The sequence shown here is derived from an EMBL/GenBank/DDBJ whole genome shotgun (WGS) entry which is preliminary data.</text>
</comment>
<keyword evidence="2" id="KW-0489">Methyltransferase</keyword>
<accession>A0A4R4VQ76</accession>
<dbReference type="PANTHER" id="PTHR42912">
    <property type="entry name" value="METHYLTRANSFERASE"/>
    <property type="match status" value="1"/>
</dbReference>
<dbReference type="GO" id="GO:0032259">
    <property type="term" value="P:methylation"/>
    <property type="evidence" value="ECO:0007669"/>
    <property type="project" value="UniProtKB-KW"/>
</dbReference>
<dbReference type="AlphaFoldDB" id="A0A4R4VQ76"/>
<proteinExistence type="predicted"/>
<dbReference type="InterPro" id="IPR050508">
    <property type="entry name" value="Methyltransf_Superfamily"/>
</dbReference>
<dbReference type="Gene3D" id="3.40.50.150">
    <property type="entry name" value="Vaccinia Virus protein VP39"/>
    <property type="match status" value="1"/>
</dbReference>
<dbReference type="InterPro" id="IPR041698">
    <property type="entry name" value="Methyltransf_25"/>
</dbReference>
<dbReference type="Proteomes" id="UP000295258">
    <property type="component" value="Unassembled WGS sequence"/>
</dbReference>
<name>A0A4R4VQ76_9ACTN</name>
<dbReference type="SUPFAM" id="SSF53335">
    <property type="entry name" value="S-adenosyl-L-methionine-dependent methyltransferases"/>
    <property type="match status" value="1"/>
</dbReference>
<dbReference type="EMBL" id="SMKO01000040">
    <property type="protein sequence ID" value="TDD05273.1"/>
    <property type="molecule type" value="Genomic_DNA"/>
</dbReference>